<dbReference type="GO" id="GO:0016887">
    <property type="term" value="F:ATP hydrolysis activity"/>
    <property type="evidence" value="ECO:0007669"/>
    <property type="project" value="InterPro"/>
</dbReference>
<keyword evidence="10" id="KW-0460">Magnesium</keyword>
<evidence type="ECO:0000256" key="7">
    <source>
        <dbReference type="ARBA" id="ARBA00022741"/>
    </source>
</evidence>
<dbReference type="SFLD" id="SFLDF00027">
    <property type="entry name" value="p-type_atpase"/>
    <property type="match status" value="1"/>
</dbReference>
<keyword evidence="24" id="KW-1185">Reference proteome</keyword>
<dbReference type="InterPro" id="IPR047820">
    <property type="entry name" value="P5A-type_ATPase"/>
</dbReference>
<evidence type="ECO:0000256" key="4">
    <source>
        <dbReference type="ARBA" id="ARBA00022553"/>
    </source>
</evidence>
<feature type="transmembrane region" description="Helical" evidence="21">
    <location>
        <begin position="399"/>
        <end position="418"/>
    </location>
</feature>
<gene>
    <name evidence="25" type="primary">LOC111126894</name>
</gene>
<keyword evidence="13 21" id="KW-1133">Transmembrane helix</keyword>
<organism evidence="24 25">
    <name type="scientific">Crassostrea virginica</name>
    <name type="common">Eastern oyster</name>
    <dbReference type="NCBI Taxonomy" id="6565"/>
    <lineage>
        <taxon>Eukaryota</taxon>
        <taxon>Metazoa</taxon>
        <taxon>Spiralia</taxon>
        <taxon>Lophotrochozoa</taxon>
        <taxon>Mollusca</taxon>
        <taxon>Bivalvia</taxon>
        <taxon>Autobranchia</taxon>
        <taxon>Pteriomorphia</taxon>
        <taxon>Ostreida</taxon>
        <taxon>Ostreoidea</taxon>
        <taxon>Ostreidae</taxon>
        <taxon>Crassostrea</taxon>
    </lineage>
</organism>
<dbReference type="InterPro" id="IPR023299">
    <property type="entry name" value="ATPase_P-typ_cyto_dom_N"/>
</dbReference>
<evidence type="ECO:0000256" key="14">
    <source>
        <dbReference type="ARBA" id="ARBA00023136"/>
    </source>
</evidence>
<dbReference type="PROSITE" id="PS00154">
    <property type="entry name" value="ATPASE_E1_E2"/>
    <property type="match status" value="1"/>
</dbReference>
<dbReference type="GO" id="GO:0005789">
    <property type="term" value="C:endoplasmic reticulum membrane"/>
    <property type="evidence" value="ECO:0007669"/>
    <property type="project" value="UniProtKB-SubCell"/>
</dbReference>
<dbReference type="GO" id="GO:0015662">
    <property type="term" value="F:P-type ion transporter activity"/>
    <property type="evidence" value="ECO:0007669"/>
    <property type="project" value="TreeGrafter"/>
</dbReference>
<feature type="transmembrane region" description="Helical" evidence="21">
    <location>
        <begin position="1021"/>
        <end position="1042"/>
    </location>
</feature>
<proteinExistence type="inferred from homology"/>
<keyword evidence="5 21" id="KW-0812">Transmembrane</keyword>
<protein>
    <recommendedName>
        <fullName evidence="18">Endoplasmic reticulum transmembrane helix translocase</fullName>
    </recommendedName>
    <alternativeName>
        <fullName evidence="19">Endoplasmic reticulum P5A-ATPase</fullName>
    </alternativeName>
</protein>
<feature type="domain" description="P-type ATPase A" evidence="22">
    <location>
        <begin position="256"/>
        <end position="347"/>
    </location>
</feature>
<evidence type="ECO:0000256" key="13">
    <source>
        <dbReference type="ARBA" id="ARBA00022989"/>
    </source>
</evidence>
<keyword evidence="11" id="KW-0653">Protein transport</keyword>
<evidence type="ECO:0000259" key="22">
    <source>
        <dbReference type="Pfam" id="PF00122"/>
    </source>
</evidence>
<dbReference type="RefSeq" id="XP_022327525.1">
    <property type="nucleotide sequence ID" value="XM_022471817.1"/>
</dbReference>
<feature type="transmembrane region" description="Helical" evidence="21">
    <location>
        <begin position="1103"/>
        <end position="1122"/>
    </location>
</feature>
<dbReference type="AlphaFoldDB" id="A0A8B8DII8"/>
<evidence type="ECO:0000256" key="5">
    <source>
        <dbReference type="ARBA" id="ARBA00022692"/>
    </source>
</evidence>
<evidence type="ECO:0000256" key="12">
    <source>
        <dbReference type="ARBA" id="ARBA00022967"/>
    </source>
</evidence>
<dbReference type="SUPFAM" id="SSF56784">
    <property type="entry name" value="HAD-like"/>
    <property type="match status" value="1"/>
</dbReference>
<keyword evidence="12" id="KW-1278">Translocase</keyword>
<dbReference type="Pfam" id="PF13246">
    <property type="entry name" value="Cation_ATPase"/>
    <property type="match status" value="1"/>
</dbReference>
<dbReference type="CDD" id="cd07543">
    <property type="entry name" value="P-type_ATPase_cation"/>
    <property type="match status" value="1"/>
</dbReference>
<dbReference type="GO" id="GO:0046872">
    <property type="term" value="F:metal ion binding"/>
    <property type="evidence" value="ECO:0007669"/>
    <property type="project" value="UniProtKB-KW"/>
</dbReference>
<keyword evidence="15" id="KW-0325">Glycoprotein</keyword>
<dbReference type="InterPro" id="IPR057255">
    <property type="entry name" value="2TM_P5A-ATPase"/>
</dbReference>
<evidence type="ECO:0000256" key="17">
    <source>
        <dbReference type="ARBA" id="ARBA00059755"/>
    </source>
</evidence>
<dbReference type="KEGG" id="cvn:111126894"/>
<feature type="transmembrane region" description="Helical" evidence="21">
    <location>
        <begin position="53"/>
        <end position="76"/>
    </location>
</feature>
<name>A0A8B8DII8_CRAVI</name>
<keyword evidence="8" id="KW-0256">Endoplasmic reticulum</keyword>
<dbReference type="SFLD" id="SFLDS00003">
    <property type="entry name" value="Haloacid_Dehalogenase"/>
    <property type="match status" value="1"/>
</dbReference>
<accession>A0A8B8DII8</accession>
<evidence type="ECO:0000259" key="23">
    <source>
        <dbReference type="Pfam" id="PF23143"/>
    </source>
</evidence>
<evidence type="ECO:0000256" key="21">
    <source>
        <dbReference type="SAM" id="Phobius"/>
    </source>
</evidence>
<evidence type="ECO:0000256" key="8">
    <source>
        <dbReference type="ARBA" id="ARBA00022824"/>
    </source>
</evidence>
<dbReference type="NCBIfam" id="TIGR01494">
    <property type="entry name" value="ATPase_P-type"/>
    <property type="match status" value="1"/>
</dbReference>
<dbReference type="PANTHER" id="PTHR45630:SF7">
    <property type="entry name" value="ENDOPLASMIC RETICULUM TRANSMEMBRANE HELIX TRANSLOCASE"/>
    <property type="match status" value="1"/>
</dbReference>
<dbReference type="GO" id="GO:0019829">
    <property type="term" value="F:ATPase-coupled monoatomic cation transmembrane transporter activity"/>
    <property type="evidence" value="ECO:0007669"/>
    <property type="project" value="TreeGrafter"/>
</dbReference>
<dbReference type="InterPro" id="IPR008250">
    <property type="entry name" value="ATPase_P-typ_transduc_dom_A_sf"/>
</dbReference>
<dbReference type="GO" id="GO:0015031">
    <property type="term" value="P:protein transport"/>
    <property type="evidence" value="ECO:0007669"/>
    <property type="project" value="UniProtKB-KW"/>
</dbReference>
<evidence type="ECO:0000256" key="2">
    <source>
        <dbReference type="ARBA" id="ARBA00006000"/>
    </source>
</evidence>
<dbReference type="FunFam" id="2.70.150.10:FF:000015">
    <property type="entry name" value="Cation-transporting ATPase"/>
    <property type="match status" value="1"/>
</dbReference>
<comment type="function">
    <text evidence="17">Endoplasmic reticulum translocase required to remove mitochondrial transmembrane proteins mistargeted to the endoplasmic reticulum. Acts as a dislocase that mediates the ATP-dependent extraction of mislocalized mitochondrial transmembrane proteins from the endoplasmic reticulum membrane. Specifically binds mitochondrial tail-anchored transmembrane proteins: has an atypically large substrate-binding pocket that recognizes and binds moderately hydrophobic transmembranes with short hydrophilic lumenal domains.</text>
</comment>
<dbReference type="GeneID" id="111126894"/>
<evidence type="ECO:0000256" key="15">
    <source>
        <dbReference type="ARBA" id="ARBA00023180"/>
    </source>
</evidence>
<dbReference type="Pfam" id="PF00122">
    <property type="entry name" value="E1-E2_ATPase"/>
    <property type="match status" value="1"/>
</dbReference>
<dbReference type="InterPro" id="IPR001757">
    <property type="entry name" value="P_typ_ATPase"/>
</dbReference>
<feature type="transmembrane region" description="Helical" evidence="21">
    <location>
        <begin position="21"/>
        <end position="47"/>
    </location>
</feature>
<dbReference type="SUPFAM" id="SSF81665">
    <property type="entry name" value="Calcium ATPase, transmembrane domain M"/>
    <property type="match status" value="1"/>
</dbReference>
<dbReference type="SFLD" id="SFLDG00002">
    <property type="entry name" value="C1.7:_P-type_atpase_like"/>
    <property type="match status" value="1"/>
</dbReference>
<dbReference type="OrthoDB" id="48943at2759"/>
<evidence type="ECO:0000256" key="16">
    <source>
        <dbReference type="ARBA" id="ARBA00048588"/>
    </source>
</evidence>
<dbReference type="SUPFAM" id="SSF81660">
    <property type="entry name" value="Metal cation-transporting ATPase, ATP-binding domain N"/>
    <property type="match status" value="1"/>
</dbReference>
<dbReference type="SUPFAM" id="SSF81653">
    <property type="entry name" value="Calcium ATPase, transduction domain A"/>
    <property type="match status" value="1"/>
</dbReference>
<dbReference type="InterPro" id="IPR059000">
    <property type="entry name" value="ATPase_P-type_domA"/>
</dbReference>
<reference evidence="25" key="1">
    <citation type="submission" date="2025-08" db="UniProtKB">
        <authorList>
            <consortium name="RefSeq"/>
        </authorList>
    </citation>
    <scope>IDENTIFICATION</scope>
    <source>
        <tissue evidence="25">Whole sample</tissue>
    </source>
</reference>
<keyword evidence="14 21" id="KW-0472">Membrane</keyword>
<dbReference type="FunFam" id="3.40.50.1000:FF:000056">
    <property type="entry name" value="Cation-transporting ATPase"/>
    <property type="match status" value="1"/>
</dbReference>
<evidence type="ECO:0000256" key="9">
    <source>
        <dbReference type="ARBA" id="ARBA00022840"/>
    </source>
</evidence>
<keyword evidence="7" id="KW-0547">Nucleotide-binding</keyword>
<dbReference type="GO" id="GO:0006874">
    <property type="term" value="P:intracellular calcium ion homeostasis"/>
    <property type="evidence" value="ECO:0007669"/>
    <property type="project" value="TreeGrafter"/>
</dbReference>
<dbReference type="InterPro" id="IPR036412">
    <property type="entry name" value="HAD-like_sf"/>
</dbReference>
<dbReference type="Proteomes" id="UP000694844">
    <property type="component" value="Chromosome 3"/>
</dbReference>
<evidence type="ECO:0000256" key="20">
    <source>
        <dbReference type="SAM" id="MobiDB-lite"/>
    </source>
</evidence>
<dbReference type="Gene3D" id="3.40.1110.10">
    <property type="entry name" value="Calcium-transporting ATPase, cytoplasmic domain N"/>
    <property type="match status" value="1"/>
</dbReference>
<dbReference type="Pfam" id="PF23143">
    <property type="entry name" value="2TM_P5A-ATPase"/>
    <property type="match status" value="1"/>
</dbReference>
<dbReference type="InterPro" id="IPR006544">
    <property type="entry name" value="P-type_TPase_V"/>
</dbReference>
<evidence type="ECO:0000256" key="11">
    <source>
        <dbReference type="ARBA" id="ARBA00022927"/>
    </source>
</evidence>
<dbReference type="GO" id="GO:0005524">
    <property type="term" value="F:ATP binding"/>
    <property type="evidence" value="ECO:0007669"/>
    <property type="project" value="UniProtKB-KW"/>
</dbReference>
<dbReference type="PANTHER" id="PTHR45630">
    <property type="entry name" value="CATION-TRANSPORTING ATPASE-RELATED"/>
    <property type="match status" value="1"/>
</dbReference>
<evidence type="ECO:0000256" key="6">
    <source>
        <dbReference type="ARBA" id="ARBA00022723"/>
    </source>
</evidence>
<evidence type="ECO:0000256" key="3">
    <source>
        <dbReference type="ARBA" id="ARBA00022448"/>
    </source>
</evidence>
<keyword evidence="4" id="KW-0597">Phosphoprotein</keyword>
<dbReference type="InterPro" id="IPR044492">
    <property type="entry name" value="P_typ_ATPase_HD_dom"/>
</dbReference>
<sequence length="1172" mass="131477">MAGPALNDDIKTISFHNIRPLYLHGTIGPFCILYFIWFYCWTVIYGVENYFEAGLIALVGIALLQILAMLCCVWSVDLRCWMTCSKVKDPDNAEWLKVTPTPNNGSTEFVKLHREKVDGKPPDLWFIFQKTRYMYDREEKKQFVSAKFPVDLSVNEYMEWKGYQEEEELKQAEKKYGKNIMEMDIPQFMELFKERATAPFFVFQVFCVGLWCLDEYWYYSIFTLFMLVAFEATLVQQQLRNMAEIRKMGNKPYVIQVYRNRKWRPILSNELIPGDLVSIGRSQDDRLVPCDLLLLRGPCIVDESMLTGESVPVMKEALENLEGHHILDIENDGKLHVLYGGTKVVQHTPPSKTGPGMKTTDNGCVAYVLRHSFGTSQGKLLKTILFGVKRVTANNLETFCFILFLLIFAVTAASYVWIEGTKDPKRNRYKLFLECTLILTSVVPPELPIELSLAVNTSLLALTKLYVYCTEPFRIPFAGKVDICCFDKTGTLTADDLVVEGITGLNGKQMITAAEAPLETVHVLATCHALVHLDDDLVGDPLEKATLKAVEWNLTKGESVVPQRKKTHGLKIYHRFHFASALKRMSVIAGHTAPGSVETEYIATVKGAPETLKPMFKEMPTDYDDVYMEMSRRGARVLALGCKKLGNLSHQQVREMSREEVEKDLHFCGFVIISCPLKSDSKTVIKEISQASHHVVMITGDNPLTACHVAKELRMTKKEMLILEKPNSLDDSWHWQSIDDKVILPLKEKTLRTEVLAKFDLCLTGDAIAYLQTQHKKVIRTVLPAARVFARVSPKQKEFVIITLKELGFTTLMCGDGTNDVGALKHAHVGVALLANAPERPIERRRKKEKQEEGTSVDGEAGPSHDRGLPPGMKTSGKLSGRAAKTRAVARGDNLAPAQKKLANMLKEIEEEEKAQIVKLGDASIASPFTSKLSTTMCVCHIIKQGRCTLVTTLQMFKILALNALILAYSQSVLYLDGIKFSDSQATMQGLLLAGCFLFISRSKPLKTLSKARPLPNIFNVYTLLTVTLQFAVHFCCLVYLVQGAKALLPPREEEFVDLEAKFAPNILNSTVYIISMALQVSTFAVNYKGEPFMESLFNNKPLLYSLAFSCTAIIALASGIVPDIAEQFEIVPLPEEFRNTVLQILAADICGSFIIDRTCSFLFGRGGLRRV</sequence>
<evidence type="ECO:0000256" key="18">
    <source>
        <dbReference type="ARBA" id="ARBA00067401"/>
    </source>
</evidence>
<evidence type="ECO:0000313" key="25">
    <source>
        <dbReference type="RefSeq" id="XP_022327525.1"/>
    </source>
</evidence>
<comment type="similarity">
    <text evidence="2">Belongs to the cation transport ATPase (P-type) (TC 3.A.3) family. Type V subfamily.</text>
</comment>
<comment type="subcellular location">
    <subcellularLocation>
        <location evidence="1">Endoplasmic reticulum membrane</location>
        <topology evidence="1">Multi-pass membrane protein</topology>
    </subcellularLocation>
</comment>
<evidence type="ECO:0000313" key="24">
    <source>
        <dbReference type="Proteomes" id="UP000694844"/>
    </source>
</evidence>
<evidence type="ECO:0000256" key="10">
    <source>
        <dbReference type="ARBA" id="ARBA00022842"/>
    </source>
</evidence>
<dbReference type="InterPro" id="IPR018303">
    <property type="entry name" value="ATPase_P-typ_P_site"/>
</dbReference>
<feature type="transmembrane region" description="Helical" evidence="21">
    <location>
        <begin position="196"/>
        <end position="211"/>
    </location>
</feature>
<feature type="domain" description="P5A-ATPase transmembrane helical hairpin" evidence="23">
    <location>
        <begin position="19"/>
        <end position="88"/>
    </location>
</feature>
<dbReference type="InterPro" id="IPR023298">
    <property type="entry name" value="ATPase_P-typ_TM_dom_sf"/>
</dbReference>
<keyword evidence="3" id="KW-0813">Transport</keyword>
<keyword evidence="9" id="KW-0067">ATP-binding</keyword>
<dbReference type="InterPro" id="IPR023214">
    <property type="entry name" value="HAD_sf"/>
</dbReference>
<feature type="region of interest" description="Disordered" evidence="20">
    <location>
        <begin position="840"/>
        <end position="883"/>
    </location>
</feature>
<dbReference type="NCBIfam" id="TIGR01657">
    <property type="entry name" value="P-ATPase-V"/>
    <property type="match status" value="1"/>
</dbReference>
<comment type="catalytic activity">
    <reaction evidence="16">
        <text>[protein]-with a C-terminal TM segment(out) + ATP + H2O = [protein]-with a C-terminal TM segment(in) + ADP + phosphate + H(+)</text>
        <dbReference type="Rhea" id="RHEA:66168"/>
        <dbReference type="Rhea" id="RHEA-COMP:16963"/>
        <dbReference type="ChEBI" id="CHEBI:15377"/>
        <dbReference type="ChEBI" id="CHEBI:15378"/>
        <dbReference type="ChEBI" id="CHEBI:30616"/>
        <dbReference type="ChEBI" id="CHEBI:43474"/>
        <dbReference type="ChEBI" id="CHEBI:90782"/>
        <dbReference type="ChEBI" id="CHEBI:456216"/>
    </reaction>
</comment>
<keyword evidence="6" id="KW-0479">Metal-binding</keyword>
<dbReference type="Gene3D" id="3.40.50.1000">
    <property type="entry name" value="HAD superfamily/HAD-like"/>
    <property type="match status" value="1"/>
</dbReference>
<dbReference type="PRINTS" id="PR00119">
    <property type="entry name" value="CATATPASE"/>
</dbReference>
<dbReference type="Gene3D" id="2.70.150.10">
    <property type="entry name" value="Calcium-transporting ATPase, cytoplasmic transduction domain A"/>
    <property type="match status" value="1"/>
</dbReference>
<feature type="transmembrane region" description="Helical" evidence="21">
    <location>
        <begin position="217"/>
        <end position="235"/>
    </location>
</feature>
<dbReference type="FunFam" id="3.40.1110.10:FF:000014">
    <property type="entry name" value="Cation-transporting ATPase"/>
    <property type="match status" value="1"/>
</dbReference>
<evidence type="ECO:0000256" key="1">
    <source>
        <dbReference type="ARBA" id="ARBA00004477"/>
    </source>
</evidence>
<evidence type="ECO:0000256" key="19">
    <source>
        <dbReference type="ARBA" id="ARBA00083273"/>
    </source>
</evidence>